<keyword evidence="3" id="KW-0731">Sigma factor</keyword>
<comment type="caution">
    <text evidence="8">The sequence shown here is derived from an EMBL/GenBank/DDBJ whole genome shotgun (WGS) entry which is preliminary data.</text>
</comment>
<comment type="similarity">
    <text evidence="1">Belongs to the sigma-70 factor family. ECF subfamily.</text>
</comment>
<evidence type="ECO:0000256" key="2">
    <source>
        <dbReference type="ARBA" id="ARBA00023015"/>
    </source>
</evidence>
<keyword evidence="4" id="KW-0804">Transcription</keyword>
<evidence type="ECO:0000259" key="7">
    <source>
        <dbReference type="Pfam" id="PF08281"/>
    </source>
</evidence>
<dbReference type="GO" id="GO:0016987">
    <property type="term" value="F:sigma factor activity"/>
    <property type="evidence" value="ECO:0007669"/>
    <property type="project" value="UniProtKB-KW"/>
</dbReference>
<dbReference type="GO" id="GO:0006352">
    <property type="term" value="P:DNA-templated transcription initiation"/>
    <property type="evidence" value="ECO:0007669"/>
    <property type="project" value="InterPro"/>
</dbReference>
<protein>
    <recommendedName>
        <fullName evidence="10">RNA polymerase</fullName>
    </recommendedName>
</protein>
<dbReference type="InterPro" id="IPR013324">
    <property type="entry name" value="RNA_pol_sigma_r3/r4-like"/>
</dbReference>
<dbReference type="Gene3D" id="1.10.1740.10">
    <property type="match status" value="1"/>
</dbReference>
<dbReference type="InterPro" id="IPR039425">
    <property type="entry name" value="RNA_pol_sigma-70-like"/>
</dbReference>
<dbReference type="Gene3D" id="1.10.10.10">
    <property type="entry name" value="Winged helix-like DNA-binding domain superfamily/Winged helix DNA-binding domain"/>
    <property type="match status" value="1"/>
</dbReference>
<dbReference type="PATRIC" id="fig|1348663.4.peg.3600"/>
<evidence type="ECO:0000313" key="8">
    <source>
        <dbReference type="EMBL" id="KDN84648.1"/>
    </source>
</evidence>
<dbReference type="SUPFAM" id="SSF88946">
    <property type="entry name" value="Sigma2 domain of RNA polymerase sigma factors"/>
    <property type="match status" value="1"/>
</dbReference>
<dbReference type="Pfam" id="PF08281">
    <property type="entry name" value="Sigma70_r4_2"/>
    <property type="match status" value="1"/>
</dbReference>
<dbReference type="NCBIfam" id="TIGR02937">
    <property type="entry name" value="sigma70-ECF"/>
    <property type="match status" value="1"/>
</dbReference>
<dbReference type="RefSeq" id="WP_035864115.1">
    <property type="nucleotide sequence ID" value="NZ_KK853997.1"/>
</dbReference>
<evidence type="ECO:0000256" key="1">
    <source>
        <dbReference type="ARBA" id="ARBA00010641"/>
    </source>
</evidence>
<gene>
    <name evidence="8" type="ORF">KCH_37400</name>
</gene>
<organism evidence="8 9">
    <name type="scientific">Kitasatospora cheerisanensis KCTC 2395</name>
    <dbReference type="NCBI Taxonomy" id="1348663"/>
    <lineage>
        <taxon>Bacteria</taxon>
        <taxon>Bacillati</taxon>
        <taxon>Actinomycetota</taxon>
        <taxon>Actinomycetes</taxon>
        <taxon>Kitasatosporales</taxon>
        <taxon>Streptomycetaceae</taxon>
        <taxon>Kitasatospora</taxon>
    </lineage>
</organism>
<dbReference type="GO" id="GO:0003677">
    <property type="term" value="F:DNA binding"/>
    <property type="evidence" value="ECO:0007669"/>
    <property type="project" value="InterPro"/>
</dbReference>
<dbReference type="InterPro" id="IPR036388">
    <property type="entry name" value="WH-like_DNA-bd_sf"/>
</dbReference>
<proteinExistence type="inferred from homology"/>
<dbReference type="AlphaFoldDB" id="A0A066YSX5"/>
<dbReference type="SUPFAM" id="SSF88659">
    <property type="entry name" value="Sigma3 and sigma4 domains of RNA polymerase sigma factors"/>
    <property type="match status" value="1"/>
</dbReference>
<dbReference type="PANTHER" id="PTHR43133:SF25">
    <property type="entry name" value="RNA POLYMERASE SIGMA FACTOR RFAY-RELATED"/>
    <property type="match status" value="1"/>
</dbReference>
<dbReference type="InterPro" id="IPR013249">
    <property type="entry name" value="RNA_pol_sigma70_r4_t2"/>
</dbReference>
<dbReference type="OrthoDB" id="5518337at2"/>
<evidence type="ECO:0000256" key="5">
    <source>
        <dbReference type="SAM" id="MobiDB-lite"/>
    </source>
</evidence>
<dbReference type="PANTHER" id="PTHR43133">
    <property type="entry name" value="RNA POLYMERASE ECF-TYPE SIGMA FACTO"/>
    <property type="match status" value="1"/>
</dbReference>
<dbReference type="InterPro" id="IPR014284">
    <property type="entry name" value="RNA_pol_sigma-70_dom"/>
</dbReference>
<evidence type="ECO:0000313" key="9">
    <source>
        <dbReference type="Proteomes" id="UP000027178"/>
    </source>
</evidence>
<keyword evidence="9" id="KW-1185">Reference proteome</keyword>
<evidence type="ECO:0008006" key="10">
    <source>
        <dbReference type="Google" id="ProtNLM"/>
    </source>
</evidence>
<feature type="domain" description="RNA polymerase sigma-70 region 2" evidence="6">
    <location>
        <begin position="20"/>
        <end position="88"/>
    </location>
</feature>
<dbReference type="Proteomes" id="UP000027178">
    <property type="component" value="Unassembled WGS sequence"/>
</dbReference>
<feature type="compositionally biased region" description="Gly residues" evidence="5">
    <location>
        <begin position="194"/>
        <end position="205"/>
    </location>
</feature>
<evidence type="ECO:0000256" key="3">
    <source>
        <dbReference type="ARBA" id="ARBA00023082"/>
    </source>
</evidence>
<dbReference type="CDD" id="cd06171">
    <property type="entry name" value="Sigma70_r4"/>
    <property type="match status" value="1"/>
</dbReference>
<dbReference type="eggNOG" id="COG1595">
    <property type="taxonomic scope" value="Bacteria"/>
</dbReference>
<dbReference type="HOGENOM" id="CLU_047691_9_2_11"/>
<feature type="domain" description="RNA polymerase sigma factor 70 region 4 type 2" evidence="7">
    <location>
        <begin position="120"/>
        <end position="172"/>
    </location>
</feature>
<dbReference type="EMBL" id="JNBY01000092">
    <property type="protein sequence ID" value="KDN84648.1"/>
    <property type="molecule type" value="Genomic_DNA"/>
</dbReference>
<reference evidence="8 9" key="1">
    <citation type="submission" date="2014-05" db="EMBL/GenBank/DDBJ databases">
        <title>Draft Genome Sequence of Kitasatospora cheerisanensis KCTC 2395.</title>
        <authorList>
            <person name="Nam D.H."/>
        </authorList>
    </citation>
    <scope>NUCLEOTIDE SEQUENCE [LARGE SCALE GENOMIC DNA]</scope>
    <source>
        <strain evidence="8 9">KCTC 2395</strain>
    </source>
</reference>
<accession>A0A066YSX5</accession>
<evidence type="ECO:0000259" key="6">
    <source>
        <dbReference type="Pfam" id="PF04542"/>
    </source>
</evidence>
<keyword evidence="2" id="KW-0805">Transcription regulation</keyword>
<dbReference type="InterPro" id="IPR013325">
    <property type="entry name" value="RNA_pol_sigma_r2"/>
</dbReference>
<dbReference type="Pfam" id="PF04542">
    <property type="entry name" value="Sigma70_r2"/>
    <property type="match status" value="1"/>
</dbReference>
<evidence type="ECO:0000256" key="4">
    <source>
        <dbReference type="ARBA" id="ARBA00023163"/>
    </source>
</evidence>
<feature type="region of interest" description="Disordered" evidence="5">
    <location>
        <begin position="183"/>
        <end position="215"/>
    </location>
</feature>
<sequence>MELSQRARLRAGDQGALAELFDEHAQAVYGYALRTLGDWAAAEDAVSLTFLEAWRLRGSLHRDGDSVRPWLFGLATNVLRNTARTARRHRAAMSRLPEREPVPDFADALVTRLDDDARLAAVRRALARLRRGDREVFRLCVWVGLDYASAAEALGVPLGTVRSRLSRARTRLRALTDEELTLDQKSALDREPGSGPGQVRHGGVGAARSTQGDIR</sequence>
<dbReference type="InterPro" id="IPR007627">
    <property type="entry name" value="RNA_pol_sigma70_r2"/>
</dbReference>
<name>A0A066YSX5_9ACTN</name>